<keyword evidence="1" id="KW-0812">Transmembrane</keyword>
<comment type="caution">
    <text evidence="2">The sequence shown here is derived from an EMBL/GenBank/DDBJ whole genome shotgun (WGS) entry which is preliminary data.</text>
</comment>
<feature type="transmembrane region" description="Helical" evidence="1">
    <location>
        <begin position="15"/>
        <end position="37"/>
    </location>
</feature>
<evidence type="ECO:0000313" key="2">
    <source>
        <dbReference type="EMBL" id="MBK6301976.1"/>
    </source>
</evidence>
<dbReference type="Proteomes" id="UP000718281">
    <property type="component" value="Unassembled WGS sequence"/>
</dbReference>
<dbReference type="AlphaFoldDB" id="A0A934X6A4"/>
<evidence type="ECO:0000313" key="4">
    <source>
        <dbReference type="EMBL" id="MBL0004631.1"/>
    </source>
</evidence>
<evidence type="ECO:0000256" key="1">
    <source>
        <dbReference type="SAM" id="Phobius"/>
    </source>
</evidence>
<dbReference type="Proteomes" id="UP000886632">
    <property type="component" value="Unassembled WGS sequence"/>
</dbReference>
<evidence type="ECO:0008006" key="7">
    <source>
        <dbReference type="Google" id="ProtNLM"/>
    </source>
</evidence>
<evidence type="ECO:0000313" key="5">
    <source>
        <dbReference type="Proteomes" id="UP000718281"/>
    </source>
</evidence>
<reference evidence="5 6" key="1">
    <citation type="submission" date="2020-10" db="EMBL/GenBank/DDBJ databases">
        <title>Connecting structure to function with the recovery of over 1000 high-quality activated sludge metagenome-assembled genomes encoding full-length rRNA genes using long-read sequencing.</title>
        <authorList>
            <person name="Singleton C.M."/>
            <person name="Petriglieri F."/>
            <person name="Kristensen J.M."/>
            <person name="Kirkegaard R.H."/>
            <person name="Michaelsen T.Y."/>
            <person name="Andersen M.H."/>
            <person name="Karst S.M."/>
            <person name="Dueholm M.S."/>
            <person name="Nielsen P.H."/>
            <person name="Albertsen M."/>
        </authorList>
    </citation>
    <scope>NUCLEOTIDE SEQUENCE [LARGE SCALE GENOMIC DNA]</scope>
    <source>
        <strain evidence="2">AalE_18-Q3-R2-46_BAT3C.188</strain>
        <strain evidence="3">Ega_18-Q3-R5-49_MAXAC.001</strain>
        <strain evidence="4">Ribe_18-Q3-R11-54_MAXAC.001</strain>
    </source>
</reference>
<gene>
    <name evidence="2" type="ORF">IPF40_13370</name>
    <name evidence="3" type="ORF">IPI13_16245</name>
    <name evidence="4" type="ORF">IPP00_11785</name>
</gene>
<dbReference type="EMBL" id="JADIXZ010000006">
    <property type="protein sequence ID" value="MBK6301976.1"/>
    <property type="molecule type" value="Genomic_DNA"/>
</dbReference>
<dbReference type="Proteomes" id="UP000726105">
    <property type="component" value="Unassembled WGS sequence"/>
</dbReference>
<evidence type="ECO:0000313" key="6">
    <source>
        <dbReference type="Proteomes" id="UP000726105"/>
    </source>
</evidence>
<name>A0A934X6A4_9MICO</name>
<protein>
    <recommendedName>
        <fullName evidence="7">DUF4381 domain-containing protein</fullName>
    </recommendedName>
</protein>
<organism evidence="2 5">
    <name type="scientific">Candidatus Phosphoribacter hodrii</name>
    <dbReference type="NCBI Taxonomy" id="2953743"/>
    <lineage>
        <taxon>Bacteria</taxon>
        <taxon>Bacillati</taxon>
        <taxon>Actinomycetota</taxon>
        <taxon>Actinomycetes</taxon>
        <taxon>Micrococcales</taxon>
        <taxon>Dermatophilaceae</taxon>
        <taxon>Candidatus Phosphoribacter</taxon>
    </lineage>
</organism>
<sequence>MHVDDPFYPPMTYHWVWTLLAWVAILAVLAWAGFIWWRTRRVRPTTPAGPVPIHPGWRLARAKHDTMTRIDQIVWECEQGRVDARTSHRELSAAVRAFIDDVSGATTSRMTLSDLGSRGPGLAPVTHVVLQLYPGEFGPDPARPIRPAAEAAKAVVAQWH</sequence>
<evidence type="ECO:0000313" key="3">
    <source>
        <dbReference type="EMBL" id="MBK7274631.1"/>
    </source>
</evidence>
<dbReference type="EMBL" id="JADJIB010000010">
    <property type="protein sequence ID" value="MBK7274631.1"/>
    <property type="molecule type" value="Genomic_DNA"/>
</dbReference>
<dbReference type="EMBL" id="JADKGK010000020">
    <property type="protein sequence ID" value="MBL0004631.1"/>
    <property type="molecule type" value="Genomic_DNA"/>
</dbReference>
<keyword evidence="1" id="KW-0472">Membrane</keyword>
<proteinExistence type="predicted"/>
<accession>A0A934X6A4</accession>
<keyword evidence="1" id="KW-1133">Transmembrane helix</keyword>